<proteinExistence type="predicted"/>
<dbReference type="Proteomes" id="UP001165960">
    <property type="component" value="Unassembled WGS sequence"/>
</dbReference>
<gene>
    <name evidence="1" type="ORF">DSO57_1001825</name>
</gene>
<name>A0ACC2U778_9FUNG</name>
<protein>
    <submittedName>
        <fullName evidence="1">Uncharacterized protein</fullName>
    </submittedName>
</protein>
<sequence length="64" mass="7429">MTAFKEVLAILPHFGRDTTHIEVALQKVKIKAILETESPVNVLFSKLMKKLKITVMIHMEEFYK</sequence>
<keyword evidence="2" id="KW-1185">Reference proteome</keyword>
<comment type="caution">
    <text evidence="1">The sequence shown here is derived from an EMBL/GenBank/DDBJ whole genome shotgun (WGS) entry which is preliminary data.</text>
</comment>
<evidence type="ECO:0000313" key="2">
    <source>
        <dbReference type="Proteomes" id="UP001165960"/>
    </source>
</evidence>
<organism evidence="1 2">
    <name type="scientific">Entomophthora muscae</name>
    <dbReference type="NCBI Taxonomy" id="34485"/>
    <lineage>
        <taxon>Eukaryota</taxon>
        <taxon>Fungi</taxon>
        <taxon>Fungi incertae sedis</taxon>
        <taxon>Zoopagomycota</taxon>
        <taxon>Entomophthoromycotina</taxon>
        <taxon>Entomophthoromycetes</taxon>
        <taxon>Entomophthorales</taxon>
        <taxon>Entomophthoraceae</taxon>
        <taxon>Entomophthora</taxon>
    </lineage>
</organism>
<dbReference type="EMBL" id="QTSX02001424">
    <property type="protein sequence ID" value="KAJ9082759.1"/>
    <property type="molecule type" value="Genomic_DNA"/>
</dbReference>
<evidence type="ECO:0000313" key="1">
    <source>
        <dbReference type="EMBL" id="KAJ9082759.1"/>
    </source>
</evidence>
<accession>A0ACC2U778</accession>
<reference evidence="1" key="1">
    <citation type="submission" date="2022-04" db="EMBL/GenBank/DDBJ databases">
        <title>Genome of the entomopathogenic fungus Entomophthora muscae.</title>
        <authorList>
            <person name="Elya C."/>
            <person name="Lovett B.R."/>
            <person name="Lee E."/>
            <person name="Macias A.M."/>
            <person name="Hajek A.E."/>
            <person name="De Bivort B.L."/>
            <person name="Kasson M.T."/>
            <person name="De Fine Licht H.H."/>
            <person name="Stajich J.E."/>
        </authorList>
    </citation>
    <scope>NUCLEOTIDE SEQUENCE</scope>
    <source>
        <strain evidence="1">Berkeley</strain>
    </source>
</reference>